<dbReference type="EMBL" id="VWLE01000071">
    <property type="protein sequence ID" value="KAA3952978.1"/>
    <property type="molecule type" value="Genomic_DNA"/>
</dbReference>
<dbReference type="AlphaFoldDB" id="A0A5M5C678"/>
<name>A0A5M5C678_BACOV</name>
<organism evidence="2 3">
    <name type="scientific">Bacteroides ovatus</name>
    <dbReference type="NCBI Taxonomy" id="28116"/>
    <lineage>
        <taxon>Bacteria</taxon>
        <taxon>Pseudomonadati</taxon>
        <taxon>Bacteroidota</taxon>
        <taxon>Bacteroidia</taxon>
        <taxon>Bacteroidales</taxon>
        <taxon>Bacteroidaceae</taxon>
        <taxon>Bacteroides</taxon>
    </lineage>
</organism>
<dbReference type="Proteomes" id="UP000323717">
    <property type="component" value="Unassembled WGS sequence"/>
</dbReference>
<comment type="caution">
    <text evidence="2">The sequence shown here is derived from an EMBL/GenBank/DDBJ whole genome shotgun (WGS) entry which is preliminary data.</text>
</comment>
<keyword evidence="1" id="KW-0812">Transmembrane</keyword>
<evidence type="ECO:0000256" key="1">
    <source>
        <dbReference type="SAM" id="Phobius"/>
    </source>
</evidence>
<feature type="transmembrane region" description="Helical" evidence="1">
    <location>
        <begin position="63"/>
        <end position="83"/>
    </location>
</feature>
<keyword evidence="1" id="KW-1133">Transmembrane helix</keyword>
<gene>
    <name evidence="2" type="ORF">F3D71_07425</name>
</gene>
<proteinExistence type="predicted"/>
<evidence type="ECO:0000313" key="3">
    <source>
        <dbReference type="Proteomes" id="UP000323717"/>
    </source>
</evidence>
<accession>A0A5M5C678</accession>
<sequence>MKYRRFTTVGELREKRKDRKETVGCLLILTGALILFVVLLYLLSPDRALLNSTALCGVSYRQLILIMMLTTAIFITIIGVLAANKGTPFSYYLKTLGWSFAIGFFLHGIGISLLLHTNRWMADDASVQAEYRVTKVRFQRPNNSSRYRAFLPECRVLQAESIGNPGEQLYFHVPIDAQVAVGCTLHVTLHNGIFGWKVVNELSVDCQELNQYIKK</sequence>
<dbReference type="RefSeq" id="WP_008776552.1">
    <property type="nucleotide sequence ID" value="NZ_JAHYNU010000015.1"/>
</dbReference>
<reference evidence="2 3" key="1">
    <citation type="journal article" date="2019" name="Nat. Med.">
        <title>A library of human gut bacterial isolates paired with longitudinal multiomics data enables mechanistic microbiome research.</title>
        <authorList>
            <person name="Poyet M."/>
            <person name="Groussin M."/>
            <person name="Gibbons S.M."/>
            <person name="Avila-Pacheco J."/>
            <person name="Jiang X."/>
            <person name="Kearney S.M."/>
            <person name="Perrotta A.R."/>
            <person name="Berdy B."/>
            <person name="Zhao S."/>
            <person name="Lieberman T.D."/>
            <person name="Swanson P.K."/>
            <person name="Smith M."/>
            <person name="Roesemann S."/>
            <person name="Alexander J.E."/>
            <person name="Rich S.A."/>
            <person name="Livny J."/>
            <person name="Vlamakis H."/>
            <person name="Clish C."/>
            <person name="Bullock K."/>
            <person name="Deik A."/>
            <person name="Scott J."/>
            <person name="Pierce K.A."/>
            <person name="Xavier R.J."/>
            <person name="Alm E.J."/>
        </authorList>
    </citation>
    <scope>NUCLEOTIDE SEQUENCE [LARGE SCALE GENOMIC DNA]</scope>
    <source>
        <strain evidence="2 3">BIOML-A163</strain>
    </source>
</reference>
<protein>
    <submittedName>
        <fullName evidence="2">Uncharacterized protein</fullName>
    </submittedName>
</protein>
<evidence type="ECO:0000313" key="2">
    <source>
        <dbReference type="EMBL" id="KAA3952978.1"/>
    </source>
</evidence>
<feature type="transmembrane region" description="Helical" evidence="1">
    <location>
        <begin position="21"/>
        <end position="43"/>
    </location>
</feature>
<keyword evidence="1" id="KW-0472">Membrane</keyword>
<feature type="transmembrane region" description="Helical" evidence="1">
    <location>
        <begin position="95"/>
        <end position="115"/>
    </location>
</feature>